<evidence type="ECO:0000313" key="2">
    <source>
        <dbReference type="EMBL" id="KAJ8511533.1"/>
    </source>
</evidence>
<sequence>MLRHGGSGCRDLAVFTPRSFSGKRHNIMEVRSGQCHPSLAWSKQSLWVWGMACGALLPGTRRETREKSDMTMELSLEEEVCDGPNTAGAAAVSNKLPKDDRRRP</sequence>
<accession>A0AAV8RU91</accession>
<reference evidence="2 3" key="1">
    <citation type="submission" date="2022-12" db="EMBL/GenBank/DDBJ databases">
        <title>Chromosome-scale assembly of the Ensete ventricosum genome.</title>
        <authorList>
            <person name="Dussert Y."/>
            <person name="Stocks J."/>
            <person name="Wendawek A."/>
            <person name="Woldeyes F."/>
            <person name="Nichols R.A."/>
            <person name="Borrell J.S."/>
        </authorList>
    </citation>
    <scope>NUCLEOTIDE SEQUENCE [LARGE SCALE GENOMIC DNA]</scope>
    <source>
        <strain evidence="3">cv. Maze</strain>
        <tissue evidence="2">Seeds</tissue>
    </source>
</reference>
<keyword evidence="3" id="KW-1185">Reference proteome</keyword>
<feature type="region of interest" description="Disordered" evidence="1">
    <location>
        <begin position="79"/>
        <end position="104"/>
    </location>
</feature>
<protein>
    <submittedName>
        <fullName evidence="2">Uncharacterized protein</fullName>
    </submittedName>
</protein>
<organism evidence="2 3">
    <name type="scientific">Ensete ventricosum</name>
    <name type="common">Abyssinian banana</name>
    <name type="synonym">Musa ensete</name>
    <dbReference type="NCBI Taxonomy" id="4639"/>
    <lineage>
        <taxon>Eukaryota</taxon>
        <taxon>Viridiplantae</taxon>
        <taxon>Streptophyta</taxon>
        <taxon>Embryophyta</taxon>
        <taxon>Tracheophyta</taxon>
        <taxon>Spermatophyta</taxon>
        <taxon>Magnoliopsida</taxon>
        <taxon>Liliopsida</taxon>
        <taxon>Zingiberales</taxon>
        <taxon>Musaceae</taxon>
        <taxon>Ensete</taxon>
    </lineage>
</organism>
<comment type="caution">
    <text evidence="2">The sequence shown here is derived from an EMBL/GenBank/DDBJ whole genome shotgun (WGS) entry which is preliminary data.</text>
</comment>
<dbReference type="Proteomes" id="UP001222027">
    <property type="component" value="Unassembled WGS sequence"/>
</dbReference>
<name>A0AAV8RU91_ENSVE</name>
<evidence type="ECO:0000313" key="3">
    <source>
        <dbReference type="Proteomes" id="UP001222027"/>
    </source>
</evidence>
<dbReference type="EMBL" id="JAQQAF010000001">
    <property type="protein sequence ID" value="KAJ8511533.1"/>
    <property type="molecule type" value="Genomic_DNA"/>
</dbReference>
<gene>
    <name evidence="2" type="ORF">OPV22_001967</name>
</gene>
<evidence type="ECO:0000256" key="1">
    <source>
        <dbReference type="SAM" id="MobiDB-lite"/>
    </source>
</evidence>
<dbReference type="AlphaFoldDB" id="A0AAV8RU91"/>
<proteinExistence type="predicted"/>